<dbReference type="Pfam" id="PF00254">
    <property type="entry name" value="FKBP_C"/>
    <property type="match status" value="2"/>
</dbReference>
<dbReference type="Gene3D" id="3.10.50.40">
    <property type="match status" value="2"/>
</dbReference>
<keyword evidence="8" id="KW-0732">Signal</keyword>
<evidence type="ECO:0000256" key="2">
    <source>
        <dbReference type="ARBA" id="ARBA00006577"/>
    </source>
</evidence>
<evidence type="ECO:0000256" key="6">
    <source>
        <dbReference type="RuleBase" id="RU003915"/>
    </source>
</evidence>
<comment type="similarity">
    <text evidence="2 6">Belongs to the FKBP-type PPIase family.</text>
</comment>
<reference evidence="10 11" key="1">
    <citation type="submission" date="2019-06" db="EMBL/GenBank/DDBJ databases">
        <title>Sequencing the genomes of 1000 actinobacteria strains.</title>
        <authorList>
            <person name="Klenk H.-P."/>
        </authorList>
    </citation>
    <scope>NUCLEOTIDE SEQUENCE [LARGE SCALE GENOMIC DNA]</scope>
    <source>
        <strain evidence="10 11">DSM 102200</strain>
    </source>
</reference>
<keyword evidence="3 5" id="KW-0697">Rotamase</keyword>
<evidence type="ECO:0000256" key="7">
    <source>
        <dbReference type="SAM" id="MobiDB-lite"/>
    </source>
</evidence>
<feature type="domain" description="PPIase FKBP-type" evidence="9">
    <location>
        <begin position="214"/>
        <end position="304"/>
    </location>
</feature>
<gene>
    <name evidence="10" type="ORF">FB559_7267</name>
</gene>
<organism evidence="10 11">
    <name type="scientific">Actinoallomurus bryophytorum</name>
    <dbReference type="NCBI Taxonomy" id="1490222"/>
    <lineage>
        <taxon>Bacteria</taxon>
        <taxon>Bacillati</taxon>
        <taxon>Actinomycetota</taxon>
        <taxon>Actinomycetes</taxon>
        <taxon>Streptosporangiales</taxon>
        <taxon>Thermomonosporaceae</taxon>
        <taxon>Actinoallomurus</taxon>
    </lineage>
</organism>
<dbReference type="AlphaFoldDB" id="A0A543CWM5"/>
<dbReference type="EC" id="5.2.1.8" evidence="6"/>
<evidence type="ECO:0000256" key="5">
    <source>
        <dbReference type="PROSITE-ProRule" id="PRU00277"/>
    </source>
</evidence>
<dbReference type="RefSeq" id="WP_141961330.1">
    <property type="nucleotide sequence ID" value="NZ_VFOZ01000001.1"/>
</dbReference>
<sequence length="304" mass="31411">MRRAAPFVVLALLAACGVACSGGGLPDGLKVNGDIGKQPTVTIPGSSPDAKLAVKTLHTGKGSKVANGDLVVANYVGYRWNGGDHKLIASSYDSGQPAMFPYGHLVPGLNKALAGQRPGGRVMAVIPPGQGYGANGYAPMQIGAKDSLVFVLDVVAAYPNGASAQGRPQPQSDARLPRVSAGATPTMKVPHVRPPARLQVRTIVQGTGKPVQARQLVVFHDLGQIWRNGKVFESSRDRGHPDSVVVGARQMIAGWDRAVVGKPVGSRVLVVVPPGQGYGAKGHAASGIASKDTLAFAIDILAAY</sequence>
<dbReference type="OrthoDB" id="25996at2"/>
<accession>A0A543CWM5</accession>
<feature type="domain" description="PPIase FKBP-type" evidence="9">
    <location>
        <begin position="68"/>
        <end position="158"/>
    </location>
</feature>
<dbReference type="InterPro" id="IPR001179">
    <property type="entry name" value="PPIase_FKBP_dom"/>
</dbReference>
<comment type="catalytic activity">
    <reaction evidence="1 5 6">
        <text>[protein]-peptidylproline (omega=180) = [protein]-peptidylproline (omega=0)</text>
        <dbReference type="Rhea" id="RHEA:16237"/>
        <dbReference type="Rhea" id="RHEA-COMP:10747"/>
        <dbReference type="Rhea" id="RHEA-COMP:10748"/>
        <dbReference type="ChEBI" id="CHEBI:83833"/>
        <dbReference type="ChEBI" id="CHEBI:83834"/>
        <dbReference type="EC" id="5.2.1.8"/>
    </reaction>
</comment>
<comment type="caution">
    <text evidence="10">The sequence shown here is derived from an EMBL/GenBank/DDBJ whole genome shotgun (WGS) entry which is preliminary data.</text>
</comment>
<feature type="signal peptide" evidence="8">
    <location>
        <begin position="1"/>
        <end position="21"/>
    </location>
</feature>
<evidence type="ECO:0000256" key="1">
    <source>
        <dbReference type="ARBA" id="ARBA00000971"/>
    </source>
</evidence>
<protein>
    <recommendedName>
        <fullName evidence="6">Peptidyl-prolyl cis-trans isomerase</fullName>
        <ecNumber evidence="6">5.2.1.8</ecNumber>
    </recommendedName>
</protein>
<dbReference type="PROSITE" id="PS50059">
    <property type="entry name" value="FKBP_PPIASE"/>
    <property type="match status" value="2"/>
</dbReference>
<dbReference type="SUPFAM" id="SSF54534">
    <property type="entry name" value="FKBP-like"/>
    <property type="match status" value="2"/>
</dbReference>
<feature type="compositionally biased region" description="Polar residues" evidence="7">
    <location>
        <begin position="162"/>
        <end position="172"/>
    </location>
</feature>
<evidence type="ECO:0000313" key="11">
    <source>
        <dbReference type="Proteomes" id="UP000316096"/>
    </source>
</evidence>
<evidence type="ECO:0000256" key="8">
    <source>
        <dbReference type="SAM" id="SignalP"/>
    </source>
</evidence>
<evidence type="ECO:0000313" key="10">
    <source>
        <dbReference type="EMBL" id="TQM01507.1"/>
    </source>
</evidence>
<evidence type="ECO:0000259" key="9">
    <source>
        <dbReference type="PROSITE" id="PS50059"/>
    </source>
</evidence>
<evidence type="ECO:0000256" key="4">
    <source>
        <dbReference type="ARBA" id="ARBA00023235"/>
    </source>
</evidence>
<dbReference type="EMBL" id="VFOZ01000001">
    <property type="protein sequence ID" value="TQM01507.1"/>
    <property type="molecule type" value="Genomic_DNA"/>
</dbReference>
<dbReference type="PANTHER" id="PTHR43811">
    <property type="entry name" value="FKBP-TYPE PEPTIDYL-PROLYL CIS-TRANS ISOMERASE FKPA"/>
    <property type="match status" value="1"/>
</dbReference>
<dbReference type="PROSITE" id="PS51257">
    <property type="entry name" value="PROKAR_LIPOPROTEIN"/>
    <property type="match status" value="1"/>
</dbReference>
<keyword evidence="11" id="KW-1185">Reference proteome</keyword>
<name>A0A543CWM5_9ACTN</name>
<dbReference type="PANTHER" id="PTHR43811:SF19">
    <property type="entry name" value="39 KDA FK506-BINDING NUCLEAR PROTEIN"/>
    <property type="match status" value="1"/>
</dbReference>
<feature type="chain" id="PRO_5021771951" description="Peptidyl-prolyl cis-trans isomerase" evidence="8">
    <location>
        <begin position="22"/>
        <end position="304"/>
    </location>
</feature>
<keyword evidence="4 5" id="KW-0413">Isomerase</keyword>
<dbReference type="InterPro" id="IPR046357">
    <property type="entry name" value="PPIase_dom_sf"/>
</dbReference>
<proteinExistence type="inferred from homology"/>
<evidence type="ECO:0000256" key="3">
    <source>
        <dbReference type="ARBA" id="ARBA00023110"/>
    </source>
</evidence>
<feature type="region of interest" description="Disordered" evidence="7">
    <location>
        <begin position="161"/>
        <end position="190"/>
    </location>
</feature>
<dbReference type="Proteomes" id="UP000316096">
    <property type="component" value="Unassembled WGS sequence"/>
</dbReference>
<dbReference type="GO" id="GO:0003755">
    <property type="term" value="F:peptidyl-prolyl cis-trans isomerase activity"/>
    <property type="evidence" value="ECO:0007669"/>
    <property type="project" value="UniProtKB-UniRule"/>
</dbReference>